<gene>
    <name evidence="2" type="ORF">H2201_009271</name>
</gene>
<comment type="caution">
    <text evidence="2">The sequence shown here is derived from an EMBL/GenBank/DDBJ whole genome shotgun (WGS) entry which is preliminary data.</text>
</comment>
<feature type="compositionally biased region" description="Polar residues" evidence="1">
    <location>
        <begin position="93"/>
        <end position="102"/>
    </location>
</feature>
<evidence type="ECO:0000256" key="1">
    <source>
        <dbReference type="SAM" id="MobiDB-lite"/>
    </source>
</evidence>
<evidence type="ECO:0000313" key="2">
    <source>
        <dbReference type="EMBL" id="KAJ9651561.1"/>
    </source>
</evidence>
<keyword evidence="3" id="KW-1185">Reference proteome</keyword>
<accession>A0ABQ9NEC8</accession>
<dbReference type="Proteomes" id="UP001172684">
    <property type="component" value="Unassembled WGS sequence"/>
</dbReference>
<feature type="region of interest" description="Disordered" evidence="1">
    <location>
        <begin position="93"/>
        <end position="130"/>
    </location>
</feature>
<name>A0ABQ9NEC8_9PEZI</name>
<feature type="non-terminal residue" evidence="2">
    <location>
        <position position="130"/>
    </location>
</feature>
<protein>
    <submittedName>
        <fullName evidence="2">Uncharacterized protein</fullName>
    </submittedName>
</protein>
<evidence type="ECO:0000313" key="3">
    <source>
        <dbReference type="Proteomes" id="UP001172684"/>
    </source>
</evidence>
<sequence length="130" mass="13386">MESNMCVKESYPIAQTLVDNGEVMGLLPPEARGDHINPPATGAIRACNESSSAGSVIGEEPASLASLDGDIAVTMSPERNGLQQEDAQTADYNNVSEGSDTIPNIAASASAAESDQRHSGAAEDLDLDIA</sequence>
<dbReference type="EMBL" id="JAPDRL010000524">
    <property type="protein sequence ID" value="KAJ9651561.1"/>
    <property type="molecule type" value="Genomic_DNA"/>
</dbReference>
<organism evidence="2 3">
    <name type="scientific">Coniosporium apollinis</name>
    <dbReference type="NCBI Taxonomy" id="61459"/>
    <lineage>
        <taxon>Eukaryota</taxon>
        <taxon>Fungi</taxon>
        <taxon>Dikarya</taxon>
        <taxon>Ascomycota</taxon>
        <taxon>Pezizomycotina</taxon>
        <taxon>Dothideomycetes</taxon>
        <taxon>Dothideomycetes incertae sedis</taxon>
        <taxon>Coniosporium</taxon>
    </lineage>
</organism>
<reference evidence="2" key="1">
    <citation type="submission" date="2022-10" db="EMBL/GenBank/DDBJ databases">
        <title>Culturing micro-colonial fungi from biological soil crusts in the Mojave desert and describing Neophaeococcomyces mojavensis, and introducing the new genera and species Taxawa tesnikishii.</title>
        <authorList>
            <person name="Kurbessoian T."/>
            <person name="Stajich J.E."/>
        </authorList>
    </citation>
    <scope>NUCLEOTIDE SEQUENCE</scope>
    <source>
        <strain evidence="2">TK_1</strain>
    </source>
</reference>
<proteinExistence type="predicted"/>